<dbReference type="GeneID" id="25266817"/>
<dbReference type="InterPro" id="IPR036259">
    <property type="entry name" value="MFS_trans_sf"/>
</dbReference>
<proteinExistence type="predicted"/>
<feature type="transmembrane region" description="Helical" evidence="5">
    <location>
        <begin position="157"/>
        <end position="177"/>
    </location>
</feature>
<evidence type="ECO:0000256" key="2">
    <source>
        <dbReference type="ARBA" id="ARBA00022692"/>
    </source>
</evidence>
<dbReference type="GO" id="GO:0140115">
    <property type="term" value="P:export across plasma membrane"/>
    <property type="evidence" value="ECO:0007669"/>
    <property type="project" value="UniProtKB-ARBA"/>
</dbReference>
<dbReference type="Gene3D" id="1.20.1250.20">
    <property type="entry name" value="MFS general substrate transporter like domains"/>
    <property type="match status" value="1"/>
</dbReference>
<protein>
    <submittedName>
        <fullName evidence="7">MFS general substrate transporter</fullName>
    </submittedName>
</protein>
<dbReference type="Proteomes" id="UP000027361">
    <property type="component" value="Unassembled WGS sequence"/>
</dbReference>
<feature type="transmembrane region" description="Helical" evidence="5">
    <location>
        <begin position="37"/>
        <end position="56"/>
    </location>
</feature>
<dbReference type="EMBL" id="JMSN01000008">
    <property type="protein sequence ID" value="KDN52663.1"/>
    <property type="molecule type" value="Genomic_DNA"/>
</dbReference>
<keyword evidence="4 5" id="KW-0472">Membrane</keyword>
<keyword evidence="3 5" id="KW-1133">Transmembrane helix</keyword>
<sequence length="442" mass="48337">MILGVTASSSLCVTCASSIVASSYDNMERQLNISKRVAILALSLYVVGLGLGPIFIAPLSEFFGRRPIYLVSFGAFCLLGLPVTFANNVEVLFIFRFITGFCGSAFLSVAGGTVTDLYQPHNVYLPMAIYSASPFAGPELAPLYSGFANYFTKSFRWSFVVIAIWSAIQWVLILMFLPETYAPMILTQRARALRKETGNDLWRSEHECKNADRSLCQTLAVSVMRVPQLLVLEPMLLLLCLWSALLLGIIYLLFGAYAVVFVEGRGFNVWQTGLTFLGIFVGMAFGLASMPYWSRLYHKACEKNGGVAPPEARLPPAMPGAFLTVIGLFTFSFVTSPHVHWIAPVIAGAPFGAGLILIFISVFSFTADAYRPVAASAMACNSVLRSSFAAAFPLFSTQMYHRLGTMGATCLLAGLNVLMIPVPFLFYRYGAAIRARSRFTLS</sequence>
<evidence type="ECO:0000256" key="1">
    <source>
        <dbReference type="ARBA" id="ARBA00004141"/>
    </source>
</evidence>
<dbReference type="GO" id="GO:0005886">
    <property type="term" value="C:plasma membrane"/>
    <property type="evidence" value="ECO:0007669"/>
    <property type="project" value="TreeGrafter"/>
</dbReference>
<dbReference type="GO" id="GO:0042908">
    <property type="term" value="P:xenobiotic transport"/>
    <property type="evidence" value="ECO:0007669"/>
    <property type="project" value="UniProtKB-ARBA"/>
</dbReference>
<keyword evidence="2 5" id="KW-0812">Transmembrane</keyword>
<feature type="transmembrane region" description="Helical" evidence="5">
    <location>
        <begin position="123"/>
        <end position="145"/>
    </location>
</feature>
<evidence type="ECO:0000313" key="7">
    <source>
        <dbReference type="EMBL" id="KDN52663.1"/>
    </source>
</evidence>
<feature type="transmembrane region" description="Helical" evidence="5">
    <location>
        <begin position="68"/>
        <end position="85"/>
    </location>
</feature>
<comment type="caution">
    <text evidence="7">The sequence shown here is derived from an EMBL/GenBank/DDBJ whole genome shotgun (WGS) entry which is preliminary data.</text>
</comment>
<feature type="transmembrane region" description="Helical" evidence="5">
    <location>
        <begin position="314"/>
        <end position="335"/>
    </location>
</feature>
<dbReference type="CDD" id="cd17323">
    <property type="entry name" value="MFS_Tpo1_MDR_like"/>
    <property type="match status" value="1"/>
</dbReference>
<dbReference type="PROSITE" id="PS50850">
    <property type="entry name" value="MFS"/>
    <property type="match status" value="1"/>
</dbReference>
<dbReference type="FunFam" id="1.20.1250.20:FF:000082">
    <property type="entry name" value="MFS multidrug transporter, putative"/>
    <property type="match status" value="1"/>
</dbReference>
<dbReference type="Pfam" id="PF07690">
    <property type="entry name" value="MFS_1"/>
    <property type="match status" value="1"/>
</dbReference>
<gene>
    <name evidence="7" type="ORF">K437DRAFT_277519</name>
</gene>
<dbReference type="InterPro" id="IPR020846">
    <property type="entry name" value="MFS_dom"/>
</dbReference>
<evidence type="ECO:0000259" key="6">
    <source>
        <dbReference type="PROSITE" id="PS50850"/>
    </source>
</evidence>
<comment type="subcellular location">
    <subcellularLocation>
        <location evidence="1">Membrane</location>
        <topology evidence="1">Multi-pass membrane protein</topology>
    </subcellularLocation>
</comment>
<feature type="transmembrane region" description="Helical" evidence="5">
    <location>
        <begin position="235"/>
        <end position="262"/>
    </location>
</feature>
<evidence type="ECO:0000256" key="4">
    <source>
        <dbReference type="ARBA" id="ARBA00023136"/>
    </source>
</evidence>
<dbReference type="PANTHER" id="PTHR23502:SF7">
    <property type="entry name" value="DRUG_PROTON ANTIPORTER YHK8-RELATED"/>
    <property type="match status" value="1"/>
</dbReference>
<dbReference type="PANTHER" id="PTHR23502">
    <property type="entry name" value="MAJOR FACILITATOR SUPERFAMILY"/>
    <property type="match status" value="1"/>
</dbReference>
<dbReference type="RefSeq" id="XP_013245502.1">
    <property type="nucleotide sequence ID" value="XM_013390048.1"/>
</dbReference>
<feature type="transmembrane region" description="Helical" evidence="5">
    <location>
        <begin position="406"/>
        <end position="427"/>
    </location>
</feature>
<evidence type="ECO:0000256" key="5">
    <source>
        <dbReference type="SAM" id="Phobius"/>
    </source>
</evidence>
<dbReference type="AlphaFoldDB" id="A0A066WJC7"/>
<feature type="transmembrane region" description="Helical" evidence="5">
    <location>
        <begin position="91"/>
        <end position="111"/>
    </location>
</feature>
<feature type="transmembrane region" description="Helical" evidence="5">
    <location>
        <begin position="341"/>
        <end position="366"/>
    </location>
</feature>
<evidence type="ECO:0000256" key="3">
    <source>
        <dbReference type="ARBA" id="ARBA00022989"/>
    </source>
</evidence>
<name>A0A066WJC7_TILAU</name>
<feature type="domain" description="Major facilitator superfamily (MFS) profile" evidence="6">
    <location>
        <begin position="1"/>
        <end position="442"/>
    </location>
</feature>
<dbReference type="PROSITE" id="PS00216">
    <property type="entry name" value="SUGAR_TRANSPORT_1"/>
    <property type="match status" value="1"/>
</dbReference>
<dbReference type="InterPro" id="IPR005829">
    <property type="entry name" value="Sugar_transporter_CS"/>
</dbReference>
<keyword evidence="8" id="KW-1185">Reference proteome</keyword>
<dbReference type="HOGENOM" id="CLU_008455_11_5_1"/>
<organism evidence="7 8">
    <name type="scientific">Tilletiaria anomala (strain ATCC 24038 / CBS 436.72 / UBC 951)</name>
    <dbReference type="NCBI Taxonomy" id="1037660"/>
    <lineage>
        <taxon>Eukaryota</taxon>
        <taxon>Fungi</taxon>
        <taxon>Dikarya</taxon>
        <taxon>Basidiomycota</taxon>
        <taxon>Ustilaginomycotina</taxon>
        <taxon>Exobasidiomycetes</taxon>
        <taxon>Georgefischeriales</taxon>
        <taxon>Tilletiariaceae</taxon>
        <taxon>Tilletiaria</taxon>
    </lineage>
</organism>
<dbReference type="OrthoDB" id="3561359at2759"/>
<dbReference type="STRING" id="1037660.A0A066WJC7"/>
<dbReference type="GO" id="GO:0022857">
    <property type="term" value="F:transmembrane transporter activity"/>
    <property type="evidence" value="ECO:0007669"/>
    <property type="project" value="InterPro"/>
</dbReference>
<reference evidence="7 8" key="1">
    <citation type="submission" date="2014-05" db="EMBL/GenBank/DDBJ databases">
        <title>Draft genome sequence of a rare smut relative, Tilletiaria anomala UBC 951.</title>
        <authorList>
            <consortium name="DOE Joint Genome Institute"/>
            <person name="Toome M."/>
            <person name="Kuo A."/>
            <person name="Henrissat B."/>
            <person name="Lipzen A."/>
            <person name="Tritt A."/>
            <person name="Yoshinaga Y."/>
            <person name="Zane M."/>
            <person name="Barry K."/>
            <person name="Grigoriev I.V."/>
            <person name="Spatafora J.W."/>
            <person name="Aimea M.C."/>
        </authorList>
    </citation>
    <scope>NUCLEOTIDE SEQUENCE [LARGE SCALE GENOMIC DNA]</scope>
    <source>
        <strain evidence="7 8">UBC 951</strain>
    </source>
</reference>
<dbReference type="OMA" id="MYHKLGD"/>
<feature type="transmembrane region" description="Helical" evidence="5">
    <location>
        <begin position="274"/>
        <end position="293"/>
    </location>
</feature>
<dbReference type="InterPro" id="IPR011701">
    <property type="entry name" value="MFS"/>
</dbReference>
<dbReference type="InParanoid" id="A0A066WJC7"/>
<accession>A0A066WJC7</accession>
<dbReference type="SUPFAM" id="SSF103473">
    <property type="entry name" value="MFS general substrate transporter"/>
    <property type="match status" value="1"/>
</dbReference>
<evidence type="ECO:0000313" key="8">
    <source>
        <dbReference type="Proteomes" id="UP000027361"/>
    </source>
</evidence>